<name>A0A515HIF7_9ZZZZ</name>
<dbReference type="GO" id="GO:0006310">
    <property type="term" value="P:DNA recombination"/>
    <property type="evidence" value="ECO:0007669"/>
    <property type="project" value="UniProtKB-KW"/>
</dbReference>
<dbReference type="EMBL" id="MH392236">
    <property type="protein sequence ID" value="QDL89224.1"/>
    <property type="molecule type" value="Genomic_DNA"/>
</dbReference>
<accession>A0A515HIF7</accession>
<dbReference type="PANTHER" id="PTHR35004:SF7">
    <property type="entry name" value="INTEGRASE PROTEIN"/>
    <property type="match status" value="1"/>
</dbReference>
<dbReference type="Pfam" id="PF22483">
    <property type="entry name" value="Mu-transpos_C_2"/>
    <property type="match status" value="1"/>
</dbReference>
<dbReference type="AlphaFoldDB" id="A0A515HIF7"/>
<dbReference type="InterPro" id="IPR017894">
    <property type="entry name" value="HTH_IS21_transposase_type"/>
</dbReference>
<dbReference type="InterPro" id="IPR001387">
    <property type="entry name" value="Cro/C1-type_HTH"/>
</dbReference>
<evidence type="ECO:0000259" key="4">
    <source>
        <dbReference type="PROSITE" id="PS50531"/>
    </source>
</evidence>
<gene>
    <name evidence="5" type="ORF">pTL25_00057</name>
</gene>
<evidence type="ECO:0000256" key="2">
    <source>
        <dbReference type="ARBA" id="ARBA00023125"/>
    </source>
</evidence>
<dbReference type="PANTHER" id="PTHR35004">
    <property type="entry name" value="TRANSPOSASE RV3428C-RELATED"/>
    <property type="match status" value="1"/>
</dbReference>
<dbReference type="GO" id="GO:0032196">
    <property type="term" value="P:transposition"/>
    <property type="evidence" value="ECO:0007669"/>
    <property type="project" value="UniProtKB-KW"/>
</dbReference>
<sequence length="512" mass="58161">MIDVATLSVIRRWALREHLSLREIARRTGLSRNTIKKYLRAGEAEPRYAKRVSPSKLDPFAEKLAGWLKTETGKSRKQRRTVKQMHADLAALGYDGSYNRVAAFARVWLARRQEAERTTGRGTFVPLTFGVGEAFQFDWSEDWAVIGGERTKLQVAHTKLSHSRAFIVRAYLLQTHEMLFDAHNHAFRVLGGVPRRGIYDNMKTAVDKVRRGKERDVNARFGAMVSHFLFEAEFCNPASGWEKGQVEKNVRDARHRLWQPVPSFATLAALNDWLEARCTALWREIDHGKVPGTVADVWTQERALLMPLPRPFDGFVEHTKRVSPTCLVSFERVRYSVPASYANRPVSLRVYAERVVVAAEGQLLCEHRRVIDRRHDTIGHTVYDWRHYLAVLQRKPGALRNGAPFVELPAAFRQLQAALLKQPGGDREMVEVLALVLHHDEQAVLTAVELALEAGVPTKMHVLNVLHRLLDSKTAPPPVTAPQALRLVLEPLANVNRYDDLRASERKVRHAP</sequence>
<evidence type="ECO:0000313" key="5">
    <source>
        <dbReference type="EMBL" id="QDL89224.1"/>
    </source>
</evidence>
<dbReference type="GO" id="GO:0003677">
    <property type="term" value="F:DNA binding"/>
    <property type="evidence" value="ECO:0007669"/>
    <property type="project" value="UniProtKB-KW"/>
</dbReference>
<proteinExistence type="predicted"/>
<geneLocation type="plasmid" evidence="5">
    <name>pTL25</name>
</geneLocation>
<protein>
    <submittedName>
        <fullName evidence="5">Transposase</fullName>
    </submittedName>
</protein>
<keyword evidence="2" id="KW-0238">DNA-binding</keyword>
<dbReference type="CDD" id="cd00093">
    <property type="entry name" value="HTH_XRE"/>
    <property type="match status" value="1"/>
</dbReference>
<dbReference type="InterPro" id="IPR054353">
    <property type="entry name" value="IstA-like_C"/>
</dbReference>
<keyword evidence="5" id="KW-0614">Plasmid</keyword>
<evidence type="ECO:0000256" key="3">
    <source>
        <dbReference type="ARBA" id="ARBA00023172"/>
    </source>
</evidence>
<dbReference type="NCBIfam" id="NF033546">
    <property type="entry name" value="transpos_IS21"/>
    <property type="match status" value="1"/>
</dbReference>
<feature type="domain" description="HTH IS21-type" evidence="4">
    <location>
        <begin position="6"/>
        <end position="68"/>
    </location>
</feature>
<reference evidence="5" key="1">
    <citation type="submission" date="2018-05" db="EMBL/GenBank/DDBJ databases">
        <title>Plant species dependent abundance and diversity of IncP-1 plasmids in the rhizosphere - sequence analysis provides new insights into the role as efficient and dynamic means for rapid bacterial adaptation.</title>
        <authorList>
            <person name="Nour E."/>
            <person name="Shintani M."/>
            <person name="Elsayed T."/>
            <person name="Blau K."/>
            <person name="Jechalke S."/>
            <person name="Sproeer C."/>
            <person name="Bunk B."/>
            <person name="Overmann J."/>
            <person name="Smalla K."/>
        </authorList>
    </citation>
    <scope>NUCLEOTIDE SEQUENCE</scope>
    <source>
        <plasmid evidence="5">pTL25</plasmid>
    </source>
</reference>
<organism evidence="5">
    <name type="scientific">Sym plasmid</name>
    <dbReference type="NCBI Taxonomy" id="28430"/>
    <lineage>
        <taxon>other sequences</taxon>
        <taxon>plasmids</taxon>
    </lineage>
</organism>
<dbReference type="PROSITE" id="PS50531">
    <property type="entry name" value="HTH_IS21"/>
    <property type="match status" value="1"/>
</dbReference>
<keyword evidence="1" id="KW-0815">Transposition</keyword>
<evidence type="ECO:0000256" key="1">
    <source>
        <dbReference type="ARBA" id="ARBA00022578"/>
    </source>
</evidence>
<keyword evidence="3" id="KW-0233">DNA recombination</keyword>